<dbReference type="Proteomes" id="UP000579812">
    <property type="component" value="Unassembled WGS sequence"/>
</dbReference>
<protein>
    <submittedName>
        <fullName evidence="2">Uncharacterized protein</fullName>
    </submittedName>
</protein>
<evidence type="ECO:0000313" key="3">
    <source>
        <dbReference type="Proteomes" id="UP000579812"/>
    </source>
</evidence>
<comment type="caution">
    <text evidence="2">The sequence shown here is derived from an EMBL/GenBank/DDBJ whole genome shotgun (WGS) entry which is preliminary data.</text>
</comment>
<feature type="transmembrane region" description="Helical" evidence="1">
    <location>
        <begin position="43"/>
        <end position="66"/>
    </location>
</feature>
<reference evidence="2 3" key="1">
    <citation type="submission" date="2020-04" db="EMBL/GenBank/DDBJ databases">
        <title>Chromosome-level genome assembly of a cyprinid fish Onychostoma macrolepis by integration of Nanopore Sequencing, Bionano and Hi-C technology.</title>
        <authorList>
            <person name="Wang D."/>
        </authorList>
    </citation>
    <scope>NUCLEOTIDE SEQUENCE [LARGE SCALE GENOMIC DNA]</scope>
    <source>
        <strain evidence="2">SWU-2019</strain>
        <tissue evidence="2">Muscle</tissue>
    </source>
</reference>
<sequence length="85" mass="8943">MSSPGMQTPKTEYSRAPVLVASSLFSCTLLCTKVDLSQHPPSLGLCGLSSSFLCLFAGIVFTVAVVDSASLHHPPIWVVGESTFS</sequence>
<dbReference type="AlphaFoldDB" id="A0A7J6D953"/>
<proteinExistence type="predicted"/>
<evidence type="ECO:0000256" key="1">
    <source>
        <dbReference type="SAM" id="Phobius"/>
    </source>
</evidence>
<keyword evidence="1" id="KW-0472">Membrane</keyword>
<keyword evidence="1" id="KW-1133">Transmembrane helix</keyword>
<dbReference type="EMBL" id="JAAMOB010000003">
    <property type="protein sequence ID" value="KAF4115712.1"/>
    <property type="molecule type" value="Genomic_DNA"/>
</dbReference>
<evidence type="ECO:0000313" key="2">
    <source>
        <dbReference type="EMBL" id="KAF4115712.1"/>
    </source>
</evidence>
<keyword evidence="3" id="KW-1185">Reference proteome</keyword>
<accession>A0A7J6D953</accession>
<name>A0A7J6D953_9TELE</name>
<gene>
    <name evidence="2" type="ORF">G5714_003201</name>
</gene>
<organism evidence="2 3">
    <name type="scientific">Onychostoma macrolepis</name>
    <dbReference type="NCBI Taxonomy" id="369639"/>
    <lineage>
        <taxon>Eukaryota</taxon>
        <taxon>Metazoa</taxon>
        <taxon>Chordata</taxon>
        <taxon>Craniata</taxon>
        <taxon>Vertebrata</taxon>
        <taxon>Euteleostomi</taxon>
        <taxon>Actinopterygii</taxon>
        <taxon>Neopterygii</taxon>
        <taxon>Teleostei</taxon>
        <taxon>Ostariophysi</taxon>
        <taxon>Cypriniformes</taxon>
        <taxon>Cyprinidae</taxon>
        <taxon>Acrossocheilinae</taxon>
        <taxon>Onychostoma</taxon>
    </lineage>
</organism>
<keyword evidence="1" id="KW-0812">Transmembrane</keyword>